<gene>
    <name evidence="3" type="ORF">ANBU17_31210</name>
</gene>
<dbReference type="Pfam" id="PF04023">
    <property type="entry name" value="FeoA"/>
    <property type="match status" value="1"/>
</dbReference>
<evidence type="ECO:0000313" key="4">
    <source>
        <dbReference type="Proteomes" id="UP000613208"/>
    </source>
</evidence>
<dbReference type="GO" id="GO:0046914">
    <property type="term" value="F:transition metal ion binding"/>
    <property type="evidence" value="ECO:0007669"/>
    <property type="project" value="InterPro"/>
</dbReference>
<accession>A0A916QDV1</accession>
<dbReference type="InterPro" id="IPR007167">
    <property type="entry name" value="Fe-transptr_FeoA-like"/>
</dbReference>
<keyword evidence="4" id="KW-1185">Reference proteome</keyword>
<evidence type="ECO:0000313" key="3">
    <source>
        <dbReference type="EMBL" id="GFO86774.1"/>
    </source>
</evidence>
<dbReference type="SMART" id="SM00899">
    <property type="entry name" value="FeoA"/>
    <property type="match status" value="1"/>
</dbReference>
<dbReference type="PANTHER" id="PTHR42954">
    <property type="entry name" value="FE(2+) TRANSPORT PROTEIN A"/>
    <property type="match status" value="1"/>
</dbReference>
<reference evidence="3" key="1">
    <citation type="submission" date="2020-06" db="EMBL/GenBank/DDBJ databases">
        <title>Characterization of fructooligosaccharide metabolism and fructooligosaccharide-degrading enzymes in human commensal butyrate producers.</title>
        <authorList>
            <person name="Tanno H."/>
            <person name="Fujii T."/>
            <person name="Hirano K."/>
            <person name="Maeno S."/>
            <person name="Tonozuka T."/>
            <person name="Sakamoto M."/>
            <person name="Ohkuma M."/>
            <person name="Tochio T."/>
            <person name="Endo A."/>
        </authorList>
    </citation>
    <scope>NUCLEOTIDE SEQUENCE</scope>
    <source>
        <strain evidence="3">JCM 17466</strain>
    </source>
</reference>
<dbReference type="InterPro" id="IPR038157">
    <property type="entry name" value="FeoA_core_dom"/>
</dbReference>
<protein>
    <submittedName>
        <fullName evidence="3">Ferrous iron transport protein A</fullName>
    </submittedName>
</protein>
<dbReference type="InterPro" id="IPR008988">
    <property type="entry name" value="Transcriptional_repressor_C"/>
</dbReference>
<name>A0A916QDV1_9FIRM</name>
<dbReference type="InterPro" id="IPR052713">
    <property type="entry name" value="FeoA"/>
</dbReference>
<dbReference type="EMBL" id="BLYI01000075">
    <property type="protein sequence ID" value="GFO86774.1"/>
    <property type="molecule type" value="Genomic_DNA"/>
</dbReference>
<evidence type="ECO:0000259" key="2">
    <source>
        <dbReference type="SMART" id="SM00899"/>
    </source>
</evidence>
<comment type="caution">
    <text evidence="3">The sequence shown here is derived from an EMBL/GenBank/DDBJ whole genome shotgun (WGS) entry which is preliminary data.</text>
</comment>
<dbReference type="AlphaFoldDB" id="A0A916QDV1"/>
<evidence type="ECO:0000256" key="1">
    <source>
        <dbReference type="ARBA" id="ARBA00023004"/>
    </source>
</evidence>
<proteinExistence type="predicted"/>
<keyword evidence="1" id="KW-0408">Iron</keyword>
<dbReference type="SUPFAM" id="SSF50037">
    <property type="entry name" value="C-terminal domain of transcriptional repressors"/>
    <property type="match status" value="1"/>
</dbReference>
<dbReference type="RefSeq" id="WP_201312416.1">
    <property type="nucleotide sequence ID" value="NZ_BLYI01000075.1"/>
</dbReference>
<sequence>MCIKIRLSEMEPDSQGRISEIIMEEKKERRLLDLGFTEGTKITCIGESFFGSPKAYRIRGAVIALRTSDAGKIYVEMEEKE</sequence>
<dbReference type="Proteomes" id="UP000613208">
    <property type="component" value="Unassembled WGS sequence"/>
</dbReference>
<dbReference type="Gene3D" id="2.30.30.90">
    <property type="match status" value="1"/>
</dbReference>
<organism evidence="3 4">
    <name type="scientific">Anaerostipes butyraticus</name>
    <dbReference type="NCBI Taxonomy" id="645466"/>
    <lineage>
        <taxon>Bacteria</taxon>
        <taxon>Bacillati</taxon>
        <taxon>Bacillota</taxon>
        <taxon>Clostridia</taxon>
        <taxon>Lachnospirales</taxon>
        <taxon>Lachnospiraceae</taxon>
        <taxon>Anaerostipes</taxon>
    </lineage>
</organism>
<dbReference type="PANTHER" id="PTHR42954:SF2">
    <property type="entry name" value="FE(2+) TRANSPORT PROTEIN A"/>
    <property type="match status" value="1"/>
</dbReference>
<feature type="domain" description="Ferrous iron transporter FeoA-like" evidence="2">
    <location>
        <begin position="5"/>
        <end position="77"/>
    </location>
</feature>